<organism evidence="2 3">
    <name type="scientific">Batillaria attramentaria</name>
    <dbReference type="NCBI Taxonomy" id="370345"/>
    <lineage>
        <taxon>Eukaryota</taxon>
        <taxon>Metazoa</taxon>
        <taxon>Spiralia</taxon>
        <taxon>Lophotrochozoa</taxon>
        <taxon>Mollusca</taxon>
        <taxon>Gastropoda</taxon>
        <taxon>Caenogastropoda</taxon>
        <taxon>Sorbeoconcha</taxon>
        <taxon>Cerithioidea</taxon>
        <taxon>Batillariidae</taxon>
        <taxon>Batillaria</taxon>
    </lineage>
</organism>
<comment type="caution">
    <text evidence="2">The sequence shown here is derived from an EMBL/GenBank/DDBJ whole genome shotgun (WGS) entry which is preliminary data.</text>
</comment>
<sequence length="88" mass="9836">MSLSASGCLFDPRLQFKGFALSATSKMIRGRKTGGHFCADGDRREGQDRDAKNLTDVPANKPMPLYLDNKISRTFCRGVQRNPIFNNK</sequence>
<dbReference type="AlphaFoldDB" id="A0ABD0LK91"/>
<protein>
    <submittedName>
        <fullName evidence="2">Uncharacterized protein</fullName>
    </submittedName>
</protein>
<reference evidence="2 3" key="1">
    <citation type="journal article" date="2023" name="Sci. Data">
        <title>Genome assembly of the Korean intertidal mud-creeper Batillaria attramentaria.</title>
        <authorList>
            <person name="Patra A.K."/>
            <person name="Ho P.T."/>
            <person name="Jun S."/>
            <person name="Lee S.J."/>
            <person name="Kim Y."/>
            <person name="Won Y.J."/>
        </authorList>
    </citation>
    <scope>NUCLEOTIDE SEQUENCE [LARGE SCALE GENOMIC DNA]</scope>
    <source>
        <strain evidence="2">Wonlab-2016</strain>
    </source>
</reference>
<name>A0ABD0LK91_9CAEN</name>
<feature type="region of interest" description="Disordered" evidence="1">
    <location>
        <begin position="34"/>
        <end position="57"/>
    </location>
</feature>
<evidence type="ECO:0000313" key="3">
    <source>
        <dbReference type="Proteomes" id="UP001519460"/>
    </source>
</evidence>
<dbReference type="Proteomes" id="UP001519460">
    <property type="component" value="Unassembled WGS sequence"/>
</dbReference>
<accession>A0ABD0LK91</accession>
<keyword evidence="3" id="KW-1185">Reference proteome</keyword>
<feature type="compositionally biased region" description="Basic and acidic residues" evidence="1">
    <location>
        <begin position="39"/>
        <end position="53"/>
    </location>
</feature>
<dbReference type="EMBL" id="JACVVK020000040">
    <property type="protein sequence ID" value="KAK7499940.1"/>
    <property type="molecule type" value="Genomic_DNA"/>
</dbReference>
<gene>
    <name evidence="2" type="ORF">BaRGS_00008788</name>
</gene>
<evidence type="ECO:0000256" key="1">
    <source>
        <dbReference type="SAM" id="MobiDB-lite"/>
    </source>
</evidence>
<proteinExistence type="predicted"/>
<evidence type="ECO:0000313" key="2">
    <source>
        <dbReference type="EMBL" id="KAK7499940.1"/>
    </source>
</evidence>